<dbReference type="Pfam" id="PF11838">
    <property type="entry name" value="ERAP1_C"/>
    <property type="match status" value="1"/>
</dbReference>
<comment type="caution">
    <text evidence="3">The sequence shown here is derived from an EMBL/GenBank/DDBJ whole genome shotgun (WGS) entry which is preliminary data.</text>
</comment>
<protein>
    <recommendedName>
        <fullName evidence="2">ERAP1-like C-terminal domain-containing protein</fullName>
    </recommendedName>
</protein>
<reference evidence="3" key="1">
    <citation type="submission" date="2021-11" db="EMBL/GenBank/DDBJ databases">
        <authorList>
            <person name="Schell T."/>
        </authorList>
    </citation>
    <scope>NUCLEOTIDE SEQUENCE</scope>
    <source>
        <strain evidence="3">M5</strain>
    </source>
</reference>
<dbReference type="InterPro" id="IPR050344">
    <property type="entry name" value="Peptidase_M1_aminopeptidases"/>
</dbReference>
<evidence type="ECO:0000313" key="4">
    <source>
        <dbReference type="Proteomes" id="UP000789390"/>
    </source>
</evidence>
<evidence type="ECO:0000259" key="2">
    <source>
        <dbReference type="Pfam" id="PF11838"/>
    </source>
</evidence>
<dbReference type="GO" id="GO:0070006">
    <property type="term" value="F:metalloaminopeptidase activity"/>
    <property type="evidence" value="ECO:0007669"/>
    <property type="project" value="TreeGrafter"/>
</dbReference>
<dbReference type="GO" id="GO:0005615">
    <property type="term" value="C:extracellular space"/>
    <property type="evidence" value="ECO:0007669"/>
    <property type="project" value="TreeGrafter"/>
</dbReference>
<sequence length="188" mass="21590">MISWACRLGVTECVNNATFLYKMWTAQPDNNNWVKSNYKRVVICAAIANTGDEEWNFALDRYLSTNLSSEKEMLLYALSCLNSPKALNTLLEWALDANSNIRRQDSPTVFRSVSANPIESLMVFEFVLQHWDKMLVTLSEGGKGDLGTATRSVQQALERTRINLEWRKRRFPIVMKLLDSWSQVRTFG</sequence>
<dbReference type="GO" id="GO:0042277">
    <property type="term" value="F:peptide binding"/>
    <property type="evidence" value="ECO:0007669"/>
    <property type="project" value="TreeGrafter"/>
</dbReference>
<gene>
    <name evidence="3" type="ORF">DGAL_LOCUS13075</name>
</gene>
<accession>A0A8J2RW30</accession>
<name>A0A8J2RW30_9CRUS</name>
<dbReference type="AlphaFoldDB" id="A0A8J2RW30"/>
<dbReference type="GO" id="GO:0006508">
    <property type="term" value="P:proteolysis"/>
    <property type="evidence" value="ECO:0007669"/>
    <property type="project" value="TreeGrafter"/>
</dbReference>
<proteinExistence type="inferred from homology"/>
<evidence type="ECO:0000313" key="3">
    <source>
        <dbReference type="EMBL" id="CAH0109594.1"/>
    </source>
</evidence>
<organism evidence="3 4">
    <name type="scientific">Daphnia galeata</name>
    <dbReference type="NCBI Taxonomy" id="27404"/>
    <lineage>
        <taxon>Eukaryota</taxon>
        <taxon>Metazoa</taxon>
        <taxon>Ecdysozoa</taxon>
        <taxon>Arthropoda</taxon>
        <taxon>Crustacea</taxon>
        <taxon>Branchiopoda</taxon>
        <taxon>Diplostraca</taxon>
        <taxon>Cladocera</taxon>
        <taxon>Anomopoda</taxon>
        <taxon>Daphniidae</taxon>
        <taxon>Daphnia</taxon>
    </lineage>
</organism>
<dbReference type="OrthoDB" id="510539at2759"/>
<dbReference type="InterPro" id="IPR024571">
    <property type="entry name" value="ERAP1-like_C_dom"/>
</dbReference>
<dbReference type="GO" id="GO:0005737">
    <property type="term" value="C:cytoplasm"/>
    <property type="evidence" value="ECO:0007669"/>
    <property type="project" value="TreeGrafter"/>
</dbReference>
<evidence type="ECO:0000256" key="1">
    <source>
        <dbReference type="ARBA" id="ARBA00010136"/>
    </source>
</evidence>
<feature type="domain" description="ERAP1-like C-terminal" evidence="2">
    <location>
        <begin position="1"/>
        <end position="147"/>
    </location>
</feature>
<dbReference type="PANTHER" id="PTHR11533">
    <property type="entry name" value="PROTEASE M1 ZINC METALLOPROTEASE"/>
    <property type="match status" value="1"/>
</dbReference>
<comment type="similarity">
    <text evidence="1">Belongs to the peptidase M1 family.</text>
</comment>
<dbReference type="GO" id="GO:0008270">
    <property type="term" value="F:zinc ion binding"/>
    <property type="evidence" value="ECO:0007669"/>
    <property type="project" value="TreeGrafter"/>
</dbReference>
<dbReference type="EMBL" id="CAKKLH010000292">
    <property type="protein sequence ID" value="CAH0109594.1"/>
    <property type="molecule type" value="Genomic_DNA"/>
</dbReference>
<dbReference type="PANTHER" id="PTHR11533:SF294">
    <property type="entry name" value="THYROTROPIN-RELEASING HORMONE-DEGRADING ECTOENZYME"/>
    <property type="match status" value="1"/>
</dbReference>
<keyword evidence="4" id="KW-1185">Reference proteome</keyword>
<dbReference type="GO" id="GO:0043171">
    <property type="term" value="P:peptide catabolic process"/>
    <property type="evidence" value="ECO:0007669"/>
    <property type="project" value="TreeGrafter"/>
</dbReference>
<dbReference type="Proteomes" id="UP000789390">
    <property type="component" value="Unassembled WGS sequence"/>
</dbReference>
<dbReference type="Gene3D" id="1.25.50.20">
    <property type="match status" value="1"/>
</dbReference>
<dbReference type="GO" id="GO:0016020">
    <property type="term" value="C:membrane"/>
    <property type="evidence" value="ECO:0007669"/>
    <property type="project" value="TreeGrafter"/>
</dbReference>